<feature type="transmembrane region" description="Helical" evidence="2">
    <location>
        <begin position="137"/>
        <end position="159"/>
    </location>
</feature>
<organism evidence="3 4">
    <name type="scientific">Barrientosiimonas humi</name>
    <dbReference type="NCBI Taxonomy" id="999931"/>
    <lineage>
        <taxon>Bacteria</taxon>
        <taxon>Bacillati</taxon>
        <taxon>Actinomycetota</taxon>
        <taxon>Actinomycetes</taxon>
        <taxon>Micrococcales</taxon>
        <taxon>Dermacoccaceae</taxon>
        <taxon>Barrientosiimonas</taxon>
    </lineage>
</organism>
<feature type="compositionally biased region" description="Low complexity" evidence="1">
    <location>
        <begin position="58"/>
        <end position="96"/>
    </location>
</feature>
<proteinExistence type="predicted"/>
<keyword evidence="2" id="KW-1133">Transmembrane helix</keyword>
<keyword evidence="2" id="KW-0472">Membrane</keyword>
<feature type="transmembrane region" description="Helical" evidence="2">
    <location>
        <begin position="103"/>
        <end position="125"/>
    </location>
</feature>
<evidence type="ECO:0000256" key="1">
    <source>
        <dbReference type="SAM" id="MobiDB-lite"/>
    </source>
</evidence>
<dbReference type="EMBL" id="VFOK01000001">
    <property type="protein sequence ID" value="TQL34816.1"/>
    <property type="molecule type" value="Genomic_DNA"/>
</dbReference>
<sequence length="164" mass="17362">MSDSQDPYAAPQPGAEGHPSAGQGQNPPPGPQGYPQQGYPQSGYGQQYPPQGPPPGYPQQQGYPPQQGYPGQQPYGQQGYPQQYGQQPYGYQQPPQRSGARTAWGWILIVFGCLVLLAQLAMAATGQGPQSANGAEAAGRLFGIFLFGIAPVVGGILLLRKPKR</sequence>
<dbReference type="AlphaFoldDB" id="A0A542XG64"/>
<accession>A0A542XG64</accession>
<reference evidence="3 4" key="1">
    <citation type="submission" date="2019-06" db="EMBL/GenBank/DDBJ databases">
        <title>Sequencing the genomes of 1000 actinobacteria strains.</title>
        <authorList>
            <person name="Klenk H.-P."/>
        </authorList>
    </citation>
    <scope>NUCLEOTIDE SEQUENCE [LARGE SCALE GENOMIC DNA]</scope>
    <source>
        <strain evidence="3 4">DSM 24617</strain>
    </source>
</reference>
<evidence type="ECO:0000256" key="2">
    <source>
        <dbReference type="SAM" id="Phobius"/>
    </source>
</evidence>
<protein>
    <recommendedName>
        <fullName evidence="5">DUF4190 domain-containing protein</fullName>
    </recommendedName>
</protein>
<evidence type="ECO:0008006" key="5">
    <source>
        <dbReference type="Google" id="ProtNLM"/>
    </source>
</evidence>
<evidence type="ECO:0000313" key="3">
    <source>
        <dbReference type="EMBL" id="TQL34816.1"/>
    </source>
</evidence>
<name>A0A542XG64_9MICO</name>
<evidence type="ECO:0000313" key="4">
    <source>
        <dbReference type="Proteomes" id="UP000318336"/>
    </source>
</evidence>
<dbReference type="RefSeq" id="WP_142007162.1">
    <property type="nucleotide sequence ID" value="NZ_CAJTBP010000001.1"/>
</dbReference>
<feature type="compositionally biased region" description="Low complexity" evidence="1">
    <location>
        <begin position="33"/>
        <end position="49"/>
    </location>
</feature>
<comment type="caution">
    <text evidence="3">The sequence shown here is derived from an EMBL/GenBank/DDBJ whole genome shotgun (WGS) entry which is preliminary data.</text>
</comment>
<keyword evidence="2" id="KW-0812">Transmembrane</keyword>
<gene>
    <name evidence="3" type="ORF">FB554_2997</name>
</gene>
<dbReference type="Proteomes" id="UP000318336">
    <property type="component" value="Unassembled WGS sequence"/>
</dbReference>
<feature type="region of interest" description="Disordered" evidence="1">
    <location>
        <begin position="1"/>
        <end position="96"/>
    </location>
</feature>
<keyword evidence="4" id="KW-1185">Reference proteome</keyword>